<accession>A0A2W5TSP6</accession>
<evidence type="ECO:0000256" key="1">
    <source>
        <dbReference type="SAM" id="MobiDB-lite"/>
    </source>
</evidence>
<dbReference type="Pfam" id="PF13280">
    <property type="entry name" value="WYL"/>
    <property type="match status" value="1"/>
</dbReference>
<feature type="region of interest" description="Disordered" evidence="1">
    <location>
        <begin position="1"/>
        <end position="32"/>
    </location>
</feature>
<evidence type="ECO:0000259" key="2">
    <source>
        <dbReference type="Pfam" id="PF08279"/>
    </source>
</evidence>
<dbReference type="PROSITE" id="PS52050">
    <property type="entry name" value="WYL"/>
    <property type="match status" value="1"/>
</dbReference>
<evidence type="ECO:0008006" key="6">
    <source>
        <dbReference type="Google" id="ProtNLM"/>
    </source>
</evidence>
<dbReference type="InterPro" id="IPR036388">
    <property type="entry name" value="WH-like_DNA-bd_sf"/>
</dbReference>
<protein>
    <recommendedName>
        <fullName evidence="6">DNA-binding transcriptional regulator YafY</fullName>
    </recommendedName>
</protein>
<dbReference type="InterPro" id="IPR051534">
    <property type="entry name" value="CBASS_pafABC_assoc_protein"/>
</dbReference>
<dbReference type="InterPro" id="IPR036390">
    <property type="entry name" value="WH_DNA-bd_sf"/>
</dbReference>
<evidence type="ECO:0000313" key="4">
    <source>
        <dbReference type="EMBL" id="PZR15536.1"/>
    </source>
</evidence>
<reference evidence="4 5" key="1">
    <citation type="submission" date="2017-08" db="EMBL/GenBank/DDBJ databases">
        <title>Infants hospitalized years apart are colonized by the same room-sourced microbial strains.</title>
        <authorList>
            <person name="Brooks B."/>
            <person name="Olm M.R."/>
            <person name="Firek B.A."/>
            <person name="Baker R."/>
            <person name="Thomas B.C."/>
            <person name="Morowitz M.J."/>
            <person name="Banfield J.F."/>
        </authorList>
    </citation>
    <scope>NUCLEOTIDE SEQUENCE [LARGE SCALE GENOMIC DNA]</scope>
    <source>
        <strain evidence="4">S2_003_000_R2_14</strain>
    </source>
</reference>
<gene>
    <name evidence="4" type="ORF">DI536_08805</name>
</gene>
<dbReference type="PANTHER" id="PTHR34580">
    <property type="match status" value="1"/>
</dbReference>
<feature type="domain" description="WYL" evidence="3">
    <location>
        <begin position="193"/>
        <end position="258"/>
    </location>
</feature>
<organism evidence="4 5">
    <name type="scientific">Archangium gephyra</name>
    <dbReference type="NCBI Taxonomy" id="48"/>
    <lineage>
        <taxon>Bacteria</taxon>
        <taxon>Pseudomonadati</taxon>
        <taxon>Myxococcota</taxon>
        <taxon>Myxococcia</taxon>
        <taxon>Myxococcales</taxon>
        <taxon>Cystobacterineae</taxon>
        <taxon>Archangiaceae</taxon>
        <taxon>Archangium</taxon>
    </lineage>
</organism>
<dbReference type="InterPro" id="IPR013196">
    <property type="entry name" value="HTH_11"/>
</dbReference>
<dbReference type="InterPro" id="IPR026881">
    <property type="entry name" value="WYL_dom"/>
</dbReference>
<feature type="domain" description="Helix-turn-helix type 11" evidence="2">
    <location>
        <begin position="51"/>
        <end position="101"/>
    </location>
</feature>
<sequence length="298" mass="32206">MRFPPGAISGQSSSSQPSLTEPVSDAAPLPDSLTRAVGDRRTVQRVKTAARRDRMLNILHRGSTTVAVVARELKVSERTAYRDIGALREAGHDIQTAPGPGGGVRVAPDSHPRPAHFDVAELIGLALSVAISKASPRRPFVHAAEAALDRARGALSAMQRRAMRNLERRILIGRPASAAVVTTVGAIDTALLSVFERCFTGSREMAVEYVDWHGARSSRRIECVAVMLHEPAWYVLAWDLDKDAPRLFRMDRIAHATVGRALVAEPHPLDVVIAQACPDAEAYAEWMGAPIGEGLRPS</sequence>
<dbReference type="Proteomes" id="UP000249061">
    <property type="component" value="Unassembled WGS sequence"/>
</dbReference>
<dbReference type="Pfam" id="PF08279">
    <property type="entry name" value="HTH_11"/>
    <property type="match status" value="1"/>
</dbReference>
<evidence type="ECO:0000259" key="3">
    <source>
        <dbReference type="Pfam" id="PF13280"/>
    </source>
</evidence>
<dbReference type="AlphaFoldDB" id="A0A2W5TSP6"/>
<name>A0A2W5TSP6_9BACT</name>
<dbReference type="PANTHER" id="PTHR34580:SF1">
    <property type="entry name" value="PROTEIN PAFC"/>
    <property type="match status" value="1"/>
</dbReference>
<dbReference type="Gene3D" id="1.10.10.10">
    <property type="entry name" value="Winged helix-like DNA-binding domain superfamily/Winged helix DNA-binding domain"/>
    <property type="match status" value="1"/>
</dbReference>
<proteinExistence type="predicted"/>
<dbReference type="EMBL" id="QFQP01000005">
    <property type="protein sequence ID" value="PZR15536.1"/>
    <property type="molecule type" value="Genomic_DNA"/>
</dbReference>
<comment type="caution">
    <text evidence="4">The sequence shown here is derived from an EMBL/GenBank/DDBJ whole genome shotgun (WGS) entry which is preliminary data.</text>
</comment>
<dbReference type="SUPFAM" id="SSF46785">
    <property type="entry name" value="Winged helix' DNA-binding domain"/>
    <property type="match status" value="1"/>
</dbReference>
<evidence type="ECO:0000313" key="5">
    <source>
        <dbReference type="Proteomes" id="UP000249061"/>
    </source>
</evidence>
<feature type="compositionally biased region" description="Low complexity" evidence="1">
    <location>
        <begin position="9"/>
        <end position="18"/>
    </location>
</feature>